<evidence type="ECO:0000313" key="1">
    <source>
        <dbReference type="EMBL" id="ANC59730.1"/>
    </source>
</evidence>
<name>A0A168QDV3_KLEPN</name>
<dbReference type="EMBL" id="KU987453">
    <property type="protein sequence ID" value="ANC59730.1"/>
    <property type="molecule type" value="Genomic_DNA"/>
</dbReference>
<proteinExistence type="predicted"/>
<geneLocation type="plasmid" evidence="1">
    <name>F5111</name>
</geneLocation>
<dbReference type="RefSeq" id="WP_100663234.1">
    <property type="nucleotide sequence ID" value="NZ_CP090128.1"/>
</dbReference>
<dbReference type="AlphaFoldDB" id="A0A168QDV3"/>
<keyword evidence="1" id="KW-0614">Plasmid</keyword>
<accession>A0A168QDV3</accession>
<reference evidence="1" key="1">
    <citation type="submission" date="2016-03" db="EMBL/GenBank/DDBJ databases">
        <title>F5111 plasmid from K. peumoniae isloate 05K0261.</title>
        <authorList>
            <person name="Kang H.-Y."/>
            <person name="Kim S."/>
            <person name="Kim J."/>
        </authorList>
    </citation>
    <scope>NUCLEOTIDE SEQUENCE</scope>
    <source>
        <strain evidence="1">05K0261</strain>
        <plasmid evidence="1">F5111</plasmid>
    </source>
</reference>
<organism evidence="1">
    <name type="scientific">Klebsiella pneumoniae</name>
    <dbReference type="NCBI Taxonomy" id="573"/>
    <lineage>
        <taxon>Bacteria</taxon>
        <taxon>Pseudomonadati</taxon>
        <taxon>Pseudomonadota</taxon>
        <taxon>Gammaproteobacteria</taxon>
        <taxon>Enterobacterales</taxon>
        <taxon>Enterobacteriaceae</taxon>
        <taxon>Klebsiella/Raoultella group</taxon>
        <taxon>Klebsiella</taxon>
        <taxon>Klebsiella pneumoniae complex</taxon>
    </lineage>
</organism>
<sequence length="93" mass="10345">MRVPENVILTALSRGGCIRTYWRASASTAGRQIPRIPDGYTLVSADERDETILNHTDFLSVADRLTEAEKWEQVVGPVLFGGSTWKLRAPLTD</sequence>
<evidence type="ECO:0008006" key="2">
    <source>
        <dbReference type="Google" id="ProtNLM"/>
    </source>
</evidence>
<protein>
    <recommendedName>
        <fullName evidence="2">Cytoplasmic protein</fullName>
    </recommendedName>
</protein>